<reference evidence="2" key="1">
    <citation type="submission" date="2021-12" db="EMBL/GenBank/DDBJ databases">
        <authorList>
            <person name="Rodrigo-Torres L."/>
            <person name="Arahal R. D."/>
            <person name="Lucena T."/>
        </authorList>
    </citation>
    <scope>NUCLEOTIDE SEQUENCE</scope>
    <source>
        <strain evidence="2">CECT 8226</strain>
    </source>
</reference>
<name>A0ABN8DNS6_9VIBR</name>
<evidence type="ECO:0000313" key="3">
    <source>
        <dbReference type="Proteomes" id="UP000838160"/>
    </source>
</evidence>
<gene>
    <name evidence="2" type="ORF">VHP8226_03740</name>
</gene>
<dbReference type="InterPro" id="IPR036937">
    <property type="entry name" value="Adhesion_dom_fimbrial_sf"/>
</dbReference>
<protein>
    <recommendedName>
        <fullName evidence="4">Fimbrial protein</fullName>
    </recommendedName>
</protein>
<comment type="caution">
    <text evidence="2">The sequence shown here is derived from an EMBL/GenBank/DDBJ whole genome shotgun (WGS) entry which is preliminary data.</text>
</comment>
<proteinExistence type="predicted"/>
<organism evidence="2 3">
    <name type="scientific">Vibrio hippocampi</name>
    <dbReference type="NCBI Taxonomy" id="654686"/>
    <lineage>
        <taxon>Bacteria</taxon>
        <taxon>Pseudomonadati</taxon>
        <taxon>Pseudomonadota</taxon>
        <taxon>Gammaproteobacteria</taxon>
        <taxon>Vibrionales</taxon>
        <taxon>Vibrionaceae</taxon>
        <taxon>Vibrio</taxon>
    </lineage>
</organism>
<keyword evidence="3" id="KW-1185">Reference proteome</keyword>
<dbReference type="Gene3D" id="2.60.40.1090">
    <property type="entry name" value="Fimbrial-type adhesion domain"/>
    <property type="match status" value="1"/>
</dbReference>
<evidence type="ECO:0008006" key="4">
    <source>
        <dbReference type="Google" id="ProtNLM"/>
    </source>
</evidence>
<evidence type="ECO:0000256" key="1">
    <source>
        <dbReference type="SAM" id="SignalP"/>
    </source>
</evidence>
<feature type="signal peptide" evidence="1">
    <location>
        <begin position="1"/>
        <end position="23"/>
    </location>
</feature>
<sequence length="176" mass="17336">MSFSKKAVAIACGSLLMGAQAFASTGTVTFTGAVTSVTCDTSVVDGAGVAIPSNIIDLGTSAVSSTAPVVDFYIVSEAVGGGACAVTGNSETVWSSPTMLAGSIANNGGSATDATMTLVSKSATNGDVNISTTTAKADFTNTETLAAGGMHYEAQLVGGTVPGNFNTTGTYNVAYF</sequence>
<accession>A0ABN8DNS6</accession>
<evidence type="ECO:0000313" key="2">
    <source>
        <dbReference type="EMBL" id="CAH0530014.1"/>
    </source>
</evidence>
<keyword evidence="1" id="KW-0732">Signal</keyword>
<dbReference type="RefSeq" id="WP_237486537.1">
    <property type="nucleotide sequence ID" value="NZ_CAKLCM010000003.1"/>
</dbReference>
<dbReference type="EMBL" id="CAKLCM010000003">
    <property type="protein sequence ID" value="CAH0530014.1"/>
    <property type="molecule type" value="Genomic_DNA"/>
</dbReference>
<feature type="chain" id="PRO_5045115396" description="Fimbrial protein" evidence="1">
    <location>
        <begin position="24"/>
        <end position="176"/>
    </location>
</feature>
<dbReference type="Proteomes" id="UP000838160">
    <property type="component" value="Unassembled WGS sequence"/>
</dbReference>